<keyword evidence="2" id="KW-0378">Hydrolase</keyword>
<dbReference type="Pfam" id="PF13483">
    <property type="entry name" value="Lactamase_B_3"/>
    <property type="match status" value="1"/>
</dbReference>
<comment type="caution">
    <text evidence="2">The sequence shown here is derived from an EMBL/GenBank/DDBJ whole genome shotgun (WGS) entry which is preliminary data.</text>
</comment>
<dbReference type="Gene3D" id="3.60.15.10">
    <property type="entry name" value="Ribonuclease Z/Hydroxyacylglutathione hydrolase-like"/>
    <property type="match status" value="1"/>
</dbReference>
<gene>
    <name evidence="2" type="ORF">C7B65_17945</name>
</gene>
<feature type="domain" description="Diiron non-heme beta-hydroxylase N-terminal" evidence="1">
    <location>
        <begin position="7"/>
        <end position="239"/>
    </location>
</feature>
<sequence length="530" mass="61165">MPNPKLYFRQDVQVEPLFNLWVAWVLLIPPATAAMNLVDRHLAIMTSYINSPQLHILALKNLAMQSGPFIALDSSRVDEVKDLLQHTQERHGHLIEFVHAVKELENLLSRDAKGYSLESLYAKVPEILQGYVELSYDLNNNPTFRFFEQLLYRSPFYDVTCQSMGLSQVKHDRSRPFIFSTPRLKQENYAHLPIPFAHPGLDELFKMRSTPQDYDYICSQLDVEITNPELFRSFFTEAPPPSQEKYTGDRVRIRYFGHACLLIETREVSILFDPVISYTYDSDIPRYTYQDLPDWIDYVLITHSHQDHCLPETLMQLRHKVGHIVVGRNCEGALQDPSLGLMLKYLGFKNVIELRELDEIEIPGGVIVGLPFLGEHHDLLVRSKLTYLVRLLDHSILVQADSCSIDPVLYDRIHNYTGDVDLIFLGMECDGSPPSWVYGPLFKSPLPRPMDQSRLGRGCNYREGMQLVDRFHPQQMYVYAMGQEPWLQYILGLELQEDANPMVQLQRLISECKSRGISAEFLFGKKEVVL</sequence>
<keyword evidence="3" id="KW-1185">Reference proteome</keyword>
<proteinExistence type="predicted"/>
<dbReference type="GO" id="GO:0016787">
    <property type="term" value="F:hydrolase activity"/>
    <property type="evidence" value="ECO:0007669"/>
    <property type="project" value="UniProtKB-KW"/>
</dbReference>
<organism evidence="2 3">
    <name type="scientific">Phormidesmis priestleyi ULC007</name>
    <dbReference type="NCBI Taxonomy" id="1920490"/>
    <lineage>
        <taxon>Bacteria</taxon>
        <taxon>Bacillati</taxon>
        <taxon>Cyanobacteriota</taxon>
        <taxon>Cyanophyceae</taxon>
        <taxon>Leptolyngbyales</taxon>
        <taxon>Leptolyngbyaceae</taxon>
        <taxon>Phormidesmis</taxon>
    </lineage>
</organism>
<dbReference type="EMBL" id="PVWG01000025">
    <property type="protein sequence ID" value="PSB17680.1"/>
    <property type="molecule type" value="Genomic_DNA"/>
</dbReference>
<protein>
    <submittedName>
        <fullName evidence="2">MBL fold metallo-hydrolase</fullName>
    </submittedName>
</protein>
<evidence type="ECO:0000313" key="3">
    <source>
        <dbReference type="Proteomes" id="UP000238634"/>
    </source>
</evidence>
<dbReference type="InterPro" id="IPR036866">
    <property type="entry name" value="RibonucZ/Hydroxyglut_hydro"/>
</dbReference>
<dbReference type="PANTHER" id="PTHR43546">
    <property type="entry name" value="UPF0173 METAL-DEPENDENT HYDROLASE MJ1163-RELATED"/>
    <property type="match status" value="1"/>
</dbReference>
<dbReference type="STRING" id="1920490.GCA_001895925_04908"/>
<evidence type="ECO:0000313" key="2">
    <source>
        <dbReference type="EMBL" id="PSB17680.1"/>
    </source>
</evidence>
<reference evidence="2 3" key="2">
    <citation type="submission" date="2018-03" db="EMBL/GenBank/DDBJ databases">
        <title>The ancient ancestry and fast evolution of plastids.</title>
        <authorList>
            <person name="Moore K.R."/>
            <person name="Magnabosco C."/>
            <person name="Momper L."/>
            <person name="Gold D.A."/>
            <person name="Bosak T."/>
            <person name="Fournier G.P."/>
        </authorList>
    </citation>
    <scope>NUCLEOTIDE SEQUENCE [LARGE SCALE GENOMIC DNA]</scope>
    <source>
        <strain evidence="2 3">ULC007</strain>
    </source>
</reference>
<accession>A0A2T1DB12</accession>
<dbReference type="InterPro" id="IPR041141">
    <property type="entry name" value="CmlA_N"/>
</dbReference>
<dbReference type="SUPFAM" id="SSF56281">
    <property type="entry name" value="Metallo-hydrolase/oxidoreductase"/>
    <property type="match status" value="1"/>
</dbReference>
<evidence type="ECO:0000259" key="1">
    <source>
        <dbReference type="Pfam" id="PF18456"/>
    </source>
</evidence>
<dbReference type="OrthoDB" id="9807212at2"/>
<reference evidence="2 3" key="1">
    <citation type="submission" date="2018-02" db="EMBL/GenBank/DDBJ databases">
        <authorList>
            <person name="Cohen D.B."/>
            <person name="Kent A.D."/>
        </authorList>
    </citation>
    <scope>NUCLEOTIDE SEQUENCE [LARGE SCALE GENOMIC DNA]</scope>
    <source>
        <strain evidence="2 3">ULC007</strain>
    </source>
</reference>
<dbReference type="Proteomes" id="UP000238634">
    <property type="component" value="Unassembled WGS sequence"/>
</dbReference>
<name>A0A2T1DB12_9CYAN</name>
<dbReference type="RefSeq" id="WP_073072321.1">
    <property type="nucleotide sequence ID" value="NZ_MPPI01000015.1"/>
</dbReference>
<dbReference type="AlphaFoldDB" id="A0A2T1DB12"/>
<dbReference type="PANTHER" id="PTHR43546:SF3">
    <property type="entry name" value="UPF0173 METAL-DEPENDENT HYDROLASE MJ1163"/>
    <property type="match status" value="1"/>
</dbReference>
<dbReference type="InterPro" id="IPR050114">
    <property type="entry name" value="UPF0173_UPF0282_UlaG_hydrolase"/>
</dbReference>
<dbReference type="Pfam" id="PF18456">
    <property type="entry name" value="CmlA_N"/>
    <property type="match status" value="1"/>
</dbReference>